<gene>
    <name evidence="1" type="ordered locus">Nham_2018</name>
</gene>
<name>Q1QLT1_NITHX</name>
<organism evidence="1 2">
    <name type="scientific">Nitrobacter hamburgensis (strain DSM 10229 / NCIMB 13809 / X14)</name>
    <dbReference type="NCBI Taxonomy" id="323097"/>
    <lineage>
        <taxon>Bacteria</taxon>
        <taxon>Pseudomonadati</taxon>
        <taxon>Pseudomonadota</taxon>
        <taxon>Alphaproteobacteria</taxon>
        <taxon>Hyphomicrobiales</taxon>
        <taxon>Nitrobacteraceae</taxon>
        <taxon>Nitrobacter</taxon>
    </lineage>
</organism>
<dbReference type="AlphaFoldDB" id="Q1QLT1"/>
<dbReference type="EMBL" id="CP000319">
    <property type="protein sequence ID" value="ABE62816.1"/>
    <property type="molecule type" value="Genomic_DNA"/>
</dbReference>
<evidence type="ECO:0000313" key="2">
    <source>
        <dbReference type="Proteomes" id="UP000001953"/>
    </source>
</evidence>
<dbReference type="OrthoDB" id="6960201at2"/>
<dbReference type="STRING" id="323097.Nham_2018"/>
<dbReference type="KEGG" id="nha:Nham_2018"/>
<accession>Q1QLT1</accession>
<reference evidence="1 2" key="1">
    <citation type="submission" date="2006-03" db="EMBL/GenBank/DDBJ databases">
        <title>Complete sequence of chromosome of Nitrobacter hamburgensis X14.</title>
        <authorList>
            <consortium name="US DOE Joint Genome Institute"/>
            <person name="Copeland A."/>
            <person name="Lucas S."/>
            <person name="Lapidus A."/>
            <person name="Barry K."/>
            <person name="Detter J.C."/>
            <person name="Glavina del Rio T."/>
            <person name="Hammon N."/>
            <person name="Israni S."/>
            <person name="Dalin E."/>
            <person name="Tice H."/>
            <person name="Pitluck S."/>
            <person name="Chain P."/>
            <person name="Malfatti S."/>
            <person name="Shin M."/>
            <person name="Vergez L."/>
            <person name="Schmutz J."/>
            <person name="Larimer F."/>
            <person name="Land M."/>
            <person name="Hauser L."/>
            <person name="Kyrpides N."/>
            <person name="Ivanova N."/>
            <person name="Ward B."/>
            <person name="Arp D."/>
            <person name="Klotz M."/>
            <person name="Stein L."/>
            <person name="O'Mullan G."/>
            <person name="Starkenburg S."/>
            <person name="Sayavedra L."/>
            <person name="Poret-Peterson A.T."/>
            <person name="Gentry M.E."/>
            <person name="Bruce D."/>
            <person name="Richardson P."/>
        </authorList>
    </citation>
    <scope>NUCLEOTIDE SEQUENCE [LARGE SCALE GENOMIC DNA]</scope>
    <source>
        <strain evidence="2">DSM 10229 / NCIMB 13809 / X14</strain>
    </source>
</reference>
<sequence>MGLEGKIEELRRDPSHSVSIHRGIRWADMKLEVDLVRQLLLHIEEHATRPISDLDSIKIDGWTKDQIDYHVVLLADAVFIEAGLHRVPDNEDPSLVRVIYSVRRLTYNGHEFLETVRDPAIWRKVKEKAKAVGAMTLPAIAQIGAAYVKAQLGLG</sequence>
<evidence type="ECO:0000313" key="1">
    <source>
        <dbReference type="EMBL" id="ABE62816.1"/>
    </source>
</evidence>
<dbReference type="HOGENOM" id="CLU_139712_2_1_5"/>
<dbReference type="InterPro" id="IPR019650">
    <property type="entry name" value="DUF2513"/>
</dbReference>
<proteinExistence type="predicted"/>
<dbReference type="Proteomes" id="UP000001953">
    <property type="component" value="Chromosome"/>
</dbReference>
<keyword evidence="2" id="KW-1185">Reference proteome</keyword>
<protein>
    <recommendedName>
        <fullName evidence="3">DUF2513 domain-containing protein</fullName>
    </recommendedName>
</protein>
<evidence type="ECO:0008006" key="3">
    <source>
        <dbReference type="Google" id="ProtNLM"/>
    </source>
</evidence>
<dbReference type="Pfam" id="PF10711">
    <property type="entry name" value="DUF2513"/>
    <property type="match status" value="1"/>
</dbReference>